<keyword evidence="12 15" id="KW-0472">Membrane</keyword>
<dbReference type="PROSITE" id="PS00010">
    <property type="entry name" value="ASX_HYDROXYL"/>
    <property type="match status" value="1"/>
</dbReference>
<evidence type="ECO:0000259" key="17">
    <source>
        <dbReference type="PROSITE" id="PS50026"/>
    </source>
</evidence>
<dbReference type="CDD" id="cd00054">
    <property type="entry name" value="EGF_CA"/>
    <property type="match status" value="1"/>
</dbReference>
<dbReference type="GO" id="GO:0004674">
    <property type="term" value="F:protein serine/threonine kinase activity"/>
    <property type="evidence" value="ECO:0007669"/>
    <property type="project" value="UniProtKB-KW"/>
</dbReference>
<dbReference type="SMR" id="A0A3B6N0P1"/>
<evidence type="ECO:0000256" key="13">
    <source>
        <dbReference type="ARBA" id="ARBA00023157"/>
    </source>
</evidence>
<evidence type="ECO:0000256" key="12">
    <source>
        <dbReference type="ARBA" id="ARBA00023136"/>
    </source>
</evidence>
<dbReference type="InterPro" id="IPR009030">
    <property type="entry name" value="Growth_fac_rcpt_cys_sf"/>
</dbReference>
<proteinExistence type="predicted"/>
<dbReference type="SMART" id="SM00220">
    <property type="entry name" value="S_TKc"/>
    <property type="match status" value="1"/>
</dbReference>
<dbReference type="PaxDb" id="4565-Traes_5DL_2DCF22B3F.1"/>
<evidence type="ECO:0000256" key="11">
    <source>
        <dbReference type="ARBA" id="ARBA00022989"/>
    </source>
</evidence>
<evidence type="ECO:0000256" key="3">
    <source>
        <dbReference type="ARBA" id="ARBA00022536"/>
    </source>
</evidence>
<dbReference type="InterPro" id="IPR049883">
    <property type="entry name" value="NOTCH1_EGF-like"/>
</dbReference>
<dbReference type="SMART" id="SM00179">
    <property type="entry name" value="EGF_CA"/>
    <property type="match status" value="1"/>
</dbReference>
<evidence type="ECO:0000256" key="5">
    <source>
        <dbReference type="ARBA" id="ARBA00022692"/>
    </source>
</evidence>
<dbReference type="GO" id="GO:0005524">
    <property type="term" value="F:ATP binding"/>
    <property type="evidence" value="ECO:0007669"/>
    <property type="project" value="UniProtKB-KW"/>
</dbReference>
<dbReference type="InterPro" id="IPR018097">
    <property type="entry name" value="EGF_Ca-bd_CS"/>
</dbReference>
<dbReference type="Gramene" id="TraesKAR5D01G0380250.1">
    <property type="protein sequence ID" value="cds.TraesKAR5D01G0380250.1"/>
    <property type="gene ID" value="TraesKAR5D01G0380250"/>
</dbReference>
<keyword evidence="4" id="KW-0808">Transferase</keyword>
<dbReference type="Gene3D" id="2.10.25.10">
    <property type="entry name" value="Laminin"/>
    <property type="match status" value="1"/>
</dbReference>
<reference evidence="18" key="2">
    <citation type="submission" date="2018-10" db="UniProtKB">
        <authorList>
            <consortium name="EnsemblPlants"/>
        </authorList>
    </citation>
    <scope>IDENTIFICATION</scope>
</reference>
<dbReference type="PROSITE" id="PS01187">
    <property type="entry name" value="EGF_CA"/>
    <property type="match status" value="1"/>
</dbReference>
<feature type="domain" description="EGF-like" evidence="17">
    <location>
        <begin position="170"/>
        <end position="207"/>
    </location>
</feature>
<name>A0A3B6N0P1_WHEAT</name>
<protein>
    <recommendedName>
        <fullName evidence="20">Protein kinase domain-containing protein</fullName>
    </recommendedName>
</protein>
<evidence type="ECO:0000313" key="18">
    <source>
        <dbReference type="EnsemblPlants" id="TraesCS5D02G484700.1"/>
    </source>
</evidence>
<dbReference type="InterPro" id="IPR000719">
    <property type="entry name" value="Prot_kinase_dom"/>
</dbReference>
<keyword evidence="11 15" id="KW-1133">Transmembrane helix</keyword>
<dbReference type="Gramene" id="TraesCS5D03G1065600.1">
    <property type="protein sequence ID" value="TraesCS5D03G1065600.1.CDS"/>
    <property type="gene ID" value="TraesCS5D03G1065600"/>
</dbReference>
<comment type="caution">
    <text evidence="14">Lacks conserved residue(s) required for the propagation of feature annotation.</text>
</comment>
<evidence type="ECO:0000256" key="14">
    <source>
        <dbReference type="PROSITE-ProRule" id="PRU00076"/>
    </source>
</evidence>
<dbReference type="GO" id="GO:0005509">
    <property type="term" value="F:calcium ion binding"/>
    <property type="evidence" value="ECO:0007669"/>
    <property type="project" value="InterPro"/>
</dbReference>
<accession>A0A3B6N0P1</accession>
<dbReference type="EnsemblPlants" id="TraesCS5D02G484700.1">
    <property type="protein sequence ID" value="TraesCS5D02G484700.1"/>
    <property type="gene ID" value="TraesCS5D02G484700"/>
</dbReference>
<dbReference type="PROSITE" id="PS50026">
    <property type="entry name" value="EGF_3"/>
    <property type="match status" value="1"/>
</dbReference>
<keyword evidence="5 15" id="KW-0812">Transmembrane</keyword>
<keyword evidence="7" id="KW-0677">Repeat</keyword>
<dbReference type="FunFam" id="3.30.200.20:FF:000043">
    <property type="entry name" value="Wall-associated receptor kinase 2"/>
    <property type="match status" value="1"/>
</dbReference>
<dbReference type="GO" id="GO:0005886">
    <property type="term" value="C:plasma membrane"/>
    <property type="evidence" value="ECO:0000318"/>
    <property type="project" value="GO_Central"/>
</dbReference>
<feature type="transmembrane region" description="Helical" evidence="15">
    <location>
        <begin position="221"/>
        <end position="243"/>
    </location>
</feature>
<evidence type="ECO:0000256" key="4">
    <source>
        <dbReference type="ARBA" id="ARBA00022679"/>
    </source>
</evidence>
<dbReference type="Gene3D" id="3.30.200.20">
    <property type="entry name" value="Phosphorylase Kinase, domain 1"/>
    <property type="match status" value="1"/>
</dbReference>
<dbReference type="InterPro" id="IPR001881">
    <property type="entry name" value="EGF-like_Ca-bd_dom"/>
</dbReference>
<keyword evidence="13" id="KW-1015">Disulfide bond</keyword>
<dbReference type="SUPFAM" id="SSF57184">
    <property type="entry name" value="Growth factor receptor domain"/>
    <property type="match status" value="1"/>
</dbReference>
<keyword evidence="3 14" id="KW-0245">EGF-like domain</keyword>
<dbReference type="GO" id="GO:0007166">
    <property type="term" value="P:cell surface receptor signaling pathway"/>
    <property type="evidence" value="ECO:0000318"/>
    <property type="project" value="GO_Central"/>
</dbReference>
<evidence type="ECO:0000259" key="16">
    <source>
        <dbReference type="PROSITE" id="PS50011"/>
    </source>
</evidence>
<comment type="subcellular location">
    <subcellularLocation>
        <location evidence="1">Membrane</location>
        <topology evidence="1">Single-pass type I membrane protein</topology>
    </subcellularLocation>
</comment>
<evidence type="ECO:0000256" key="7">
    <source>
        <dbReference type="ARBA" id="ARBA00022737"/>
    </source>
</evidence>
<dbReference type="Pfam" id="PF07645">
    <property type="entry name" value="EGF_CA"/>
    <property type="match status" value="1"/>
</dbReference>
<dbReference type="AlphaFoldDB" id="A0A3B6N0P1"/>
<evidence type="ECO:0000313" key="19">
    <source>
        <dbReference type="Proteomes" id="UP000019116"/>
    </source>
</evidence>
<evidence type="ECO:0008006" key="20">
    <source>
        <dbReference type="Google" id="ProtNLM"/>
    </source>
</evidence>
<dbReference type="OrthoDB" id="4062651at2759"/>
<keyword evidence="19" id="KW-1185">Reference proteome</keyword>
<dbReference type="InterPro" id="IPR000152">
    <property type="entry name" value="EGF-type_Asp/Asn_hydroxyl_site"/>
</dbReference>
<dbReference type="PROSITE" id="PS00108">
    <property type="entry name" value="PROTEIN_KINASE_ST"/>
    <property type="match status" value="1"/>
</dbReference>
<sequence>MSACASFCPDPYGVFGFMGEHGPPGKYCNGMKCCQAPIAVVRDEAASYVTFKWFAQNRSADQEAYSVPARVFVAEEGWFDNYHDGAMEVPLSKDATAVPILLDWSIVDVEPPPSTDYINWPEFPRDCPSKVPTSICKSDKSMCRQGADYMNCYCKEGYEGNPYIPDGCQDINECEQPGGSRCLGKCKNTEGSFECECPSGTHGNHNLPNGCVSSFTVTDKGIIIGVASGACLVLLVFIGIFISKKLRHKRTQMLKRKFFEQNRGQLLQQLVSQRADIAERMIIPLEELEKATNNVDKARELGGRGHGTVYKGILSDLHVVAIKKPKKVVQKEIDEFINEVAILSQINHRNVVKLYGCCLKTEVPMLVYEFISNGTLYDHLHVEGPKSLSWSDRLRIAIETAKSLAYLHSTASIPIIHRDIKSVNILLDDTLTTKITDFGASRYISVEKSGLTTMVQGTIGYLDPMYFYTGRLTEKSDVYSFGVMVVELLTRKKPFSYLSPSGDGIVAHFAMLFAEDNLSHILDPQVIDDWSKEAHEVATLAIACTQLKGEDRPTMRQVELTLESLQSSMHIVSDNVVDEEFENDVIPINCPMNEHERGGDEDSTRQYSMEEEFMISSRYPR</sequence>
<dbReference type="InterPro" id="IPR045274">
    <property type="entry name" value="WAK-like"/>
</dbReference>
<keyword evidence="9" id="KW-0418">Kinase</keyword>
<dbReference type="OMA" id="CCHASIL"/>
<evidence type="ECO:0000256" key="8">
    <source>
        <dbReference type="ARBA" id="ARBA00022741"/>
    </source>
</evidence>
<keyword evidence="6" id="KW-0732">Signal</keyword>
<evidence type="ECO:0000256" key="1">
    <source>
        <dbReference type="ARBA" id="ARBA00004479"/>
    </source>
</evidence>
<dbReference type="InterPro" id="IPR000742">
    <property type="entry name" value="EGF"/>
</dbReference>
<dbReference type="PANTHER" id="PTHR27005">
    <property type="entry name" value="WALL-ASSOCIATED RECEPTOR KINASE-LIKE 21"/>
    <property type="match status" value="1"/>
</dbReference>
<dbReference type="PANTHER" id="PTHR27005:SF544">
    <property type="entry name" value="PROTEIN KINASE DOMAIN-CONTAINING PROTEIN"/>
    <property type="match status" value="1"/>
</dbReference>
<keyword evidence="8" id="KW-0547">Nucleotide-binding</keyword>
<evidence type="ECO:0000256" key="2">
    <source>
        <dbReference type="ARBA" id="ARBA00022527"/>
    </source>
</evidence>
<dbReference type="InterPro" id="IPR011009">
    <property type="entry name" value="Kinase-like_dom_sf"/>
</dbReference>
<dbReference type="SUPFAM" id="SSF56112">
    <property type="entry name" value="Protein kinase-like (PK-like)"/>
    <property type="match status" value="1"/>
</dbReference>
<dbReference type="Pfam" id="PF07714">
    <property type="entry name" value="PK_Tyr_Ser-Thr"/>
    <property type="match status" value="1"/>
</dbReference>
<organism evidence="18">
    <name type="scientific">Triticum aestivum</name>
    <name type="common">Wheat</name>
    <dbReference type="NCBI Taxonomy" id="4565"/>
    <lineage>
        <taxon>Eukaryota</taxon>
        <taxon>Viridiplantae</taxon>
        <taxon>Streptophyta</taxon>
        <taxon>Embryophyta</taxon>
        <taxon>Tracheophyta</taxon>
        <taxon>Spermatophyta</taxon>
        <taxon>Magnoliopsida</taxon>
        <taxon>Liliopsida</taxon>
        <taxon>Poales</taxon>
        <taxon>Poaceae</taxon>
        <taxon>BOP clade</taxon>
        <taxon>Pooideae</taxon>
        <taxon>Triticodae</taxon>
        <taxon>Triticeae</taxon>
        <taxon>Triticinae</taxon>
        <taxon>Triticum</taxon>
    </lineage>
</organism>
<dbReference type="Gene3D" id="1.10.510.10">
    <property type="entry name" value="Transferase(Phosphotransferase) domain 1"/>
    <property type="match status" value="1"/>
</dbReference>
<reference evidence="18" key="1">
    <citation type="submission" date="2018-08" db="EMBL/GenBank/DDBJ databases">
        <authorList>
            <person name="Rossello M."/>
        </authorList>
    </citation>
    <scope>NUCLEOTIDE SEQUENCE [LARGE SCALE GENOMIC DNA]</scope>
    <source>
        <strain evidence="18">cv. Chinese Spring</strain>
    </source>
</reference>
<dbReference type="STRING" id="4565.A0A3B6N0P1"/>
<dbReference type="Proteomes" id="UP000019116">
    <property type="component" value="Chromosome 5D"/>
</dbReference>
<keyword evidence="2" id="KW-0723">Serine/threonine-protein kinase</keyword>
<evidence type="ECO:0000256" key="15">
    <source>
        <dbReference type="SAM" id="Phobius"/>
    </source>
</evidence>
<dbReference type="InterPro" id="IPR001245">
    <property type="entry name" value="Ser-Thr/Tyr_kinase_cat_dom"/>
</dbReference>
<dbReference type="InterPro" id="IPR008271">
    <property type="entry name" value="Ser/Thr_kinase_AS"/>
</dbReference>
<feature type="domain" description="Protein kinase" evidence="16">
    <location>
        <begin position="295"/>
        <end position="565"/>
    </location>
</feature>
<evidence type="ECO:0000256" key="6">
    <source>
        <dbReference type="ARBA" id="ARBA00022729"/>
    </source>
</evidence>
<evidence type="ECO:0000256" key="9">
    <source>
        <dbReference type="ARBA" id="ARBA00022777"/>
    </source>
</evidence>
<evidence type="ECO:0000256" key="10">
    <source>
        <dbReference type="ARBA" id="ARBA00022840"/>
    </source>
</evidence>
<dbReference type="Gramene" id="TraesCS5D02G484700.1">
    <property type="protein sequence ID" value="TraesCS5D02G484700.1"/>
    <property type="gene ID" value="TraesCS5D02G484700"/>
</dbReference>
<dbReference type="FunFam" id="1.10.510.10:FF:000084">
    <property type="entry name" value="Wall-associated receptor kinase 2"/>
    <property type="match status" value="1"/>
</dbReference>
<keyword evidence="10" id="KW-0067">ATP-binding</keyword>
<dbReference type="PROSITE" id="PS50011">
    <property type="entry name" value="PROTEIN_KINASE_DOM"/>
    <property type="match status" value="1"/>
</dbReference>